<dbReference type="Gene3D" id="1.25.40.10">
    <property type="entry name" value="Tetratricopeptide repeat domain"/>
    <property type="match status" value="1"/>
</dbReference>
<reference evidence="3" key="1">
    <citation type="journal article" date="2019" name="Int. J. Syst. Evol. Microbiol.">
        <title>The Global Catalogue of Microorganisms (GCM) 10K type strain sequencing project: providing services to taxonomists for standard genome sequencing and annotation.</title>
        <authorList>
            <consortium name="The Broad Institute Genomics Platform"/>
            <consortium name="The Broad Institute Genome Sequencing Center for Infectious Disease"/>
            <person name="Wu L."/>
            <person name="Ma J."/>
        </authorList>
    </citation>
    <scope>NUCLEOTIDE SEQUENCE [LARGE SCALE GENOMIC DNA]</scope>
    <source>
        <strain evidence="3">JCM 4087</strain>
    </source>
</reference>
<dbReference type="PANTHER" id="PTHR10098:SF108">
    <property type="entry name" value="TETRATRICOPEPTIDE REPEAT PROTEIN 28"/>
    <property type="match status" value="1"/>
</dbReference>
<dbReference type="RefSeq" id="WP_263341761.1">
    <property type="nucleotide sequence ID" value="NZ_JAGSYH010000008.1"/>
</dbReference>
<feature type="domain" description="CHAT" evidence="1">
    <location>
        <begin position="321"/>
        <end position="604"/>
    </location>
</feature>
<sequence length="607" mass="66554">MGWSYLQLGDSEHARELLINAERLADGIGNIGNEVNWMKTLGYLYRDNGALDDATSTLDRALLFATQIDSKKDILDCLEDLAHLSIETGDLDSANKYIERVAPMAQASGSALDIAYVNLARGKLAAARHEDSQAESLFRRVESDPASQVSMRFAAEHELALLYQAENRPAQAEQMYRMALTTFEGARQQLKDDDSKLPFVANAKGIYDDYVRFLVSQNKPDLALMTADQSRARTLAQGLGMMNEGKNPHLATVSAQAVARKADATLLFYWLGERQSYLWAVTPHGTTMFPLPAEKQITPLIERYNRDLLGTEDPVESGNTAGQQLYRLLVEPAEKLIGPDGRVMLLTDGPLSRLNFEALIVPANTGGSKAHYWIEDATVSSAPSISMLAGGLAEHANGRESNAKLLLLGDPQPPSADYPALPYAGEEMAKIEKQFGHNDEIVYAGPLATPAAYLSSKPEGFPFIHFVSHGVASRMDPLDSAIILSRPQSGDEDSFKLYAREIMRHPIQARLVTISACYGSGTRAYTGEGLVGLSWAFLRAGAQRTIGALWEASDRSTPELMSTLYEGLETGQTPASSLRNAKLKLLHSGGNFRKPFYWAAFQLYTRV</sequence>
<dbReference type="InterPro" id="IPR024983">
    <property type="entry name" value="CHAT_dom"/>
</dbReference>
<keyword evidence="3" id="KW-1185">Reference proteome</keyword>
<dbReference type="InterPro" id="IPR011990">
    <property type="entry name" value="TPR-like_helical_dom_sf"/>
</dbReference>
<name>A0ABW1ERH9_9BACT</name>
<organism evidence="2 3">
    <name type="scientific">Acidicapsa dinghuensis</name>
    <dbReference type="NCBI Taxonomy" id="2218256"/>
    <lineage>
        <taxon>Bacteria</taxon>
        <taxon>Pseudomonadati</taxon>
        <taxon>Acidobacteriota</taxon>
        <taxon>Terriglobia</taxon>
        <taxon>Terriglobales</taxon>
        <taxon>Acidobacteriaceae</taxon>
        <taxon>Acidicapsa</taxon>
    </lineage>
</organism>
<gene>
    <name evidence="2" type="ORF">ACFPT7_24695</name>
</gene>
<comment type="caution">
    <text evidence="2">The sequence shown here is derived from an EMBL/GenBank/DDBJ whole genome shotgun (WGS) entry which is preliminary data.</text>
</comment>
<evidence type="ECO:0000313" key="2">
    <source>
        <dbReference type="EMBL" id="MFC5865528.1"/>
    </source>
</evidence>
<proteinExistence type="predicted"/>
<dbReference type="EMBL" id="JBHSPH010000020">
    <property type="protein sequence ID" value="MFC5865528.1"/>
    <property type="molecule type" value="Genomic_DNA"/>
</dbReference>
<dbReference type="Pfam" id="PF12770">
    <property type="entry name" value="CHAT"/>
    <property type="match status" value="1"/>
</dbReference>
<evidence type="ECO:0000259" key="1">
    <source>
        <dbReference type="Pfam" id="PF12770"/>
    </source>
</evidence>
<evidence type="ECO:0000313" key="3">
    <source>
        <dbReference type="Proteomes" id="UP001596091"/>
    </source>
</evidence>
<accession>A0ABW1ERH9</accession>
<protein>
    <submittedName>
        <fullName evidence="2">CHAT domain-containing protein</fullName>
    </submittedName>
</protein>
<dbReference type="SUPFAM" id="SSF48452">
    <property type="entry name" value="TPR-like"/>
    <property type="match status" value="1"/>
</dbReference>
<dbReference type="Proteomes" id="UP001596091">
    <property type="component" value="Unassembled WGS sequence"/>
</dbReference>
<dbReference type="PANTHER" id="PTHR10098">
    <property type="entry name" value="RAPSYN-RELATED"/>
    <property type="match status" value="1"/>
</dbReference>